<proteinExistence type="predicted"/>
<dbReference type="Proteomes" id="UP000216207">
    <property type="component" value="Unassembled WGS sequence"/>
</dbReference>
<name>A0A268P3H8_SHOCL</name>
<protein>
    <submittedName>
        <fullName evidence="1">Uncharacterized protein</fullName>
    </submittedName>
</protein>
<gene>
    <name evidence="1" type="ORF">CHH72_04910</name>
</gene>
<comment type="caution">
    <text evidence="1">The sequence shown here is derived from an EMBL/GenBank/DDBJ whole genome shotgun (WGS) entry which is preliminary data.</text>
</comment>
<dbReference type="AlphaFoldDB" id="A0A268P3H8"/>
<dbReference type="RefSeq" id="WP_035201630.1">
    <property type="nucleotide sequence ID" value="NZ_BOQQ01000003.1"/>
</dbReference>
<evidence type="ECO:0000313" key="2">
    <source>
        <dbReference type="Proteomes" id="UP000216207"/>
    </source>
</evidence>
<evidence type="ECO:0000313" key="1">
    <source>
        <dbReference type="EMBL" id="PAE90324.1"/>
    </source>
</evidence>
<organism evidence="1 2">
    <name type="scientific">Shouchella clausii</name>
    <name type="common">Alkalihalobacillus clausii</name>
    <dbReference type="NCBI Taxonomy" id="79880"/>
    <lineage>
        <taxon>Bacteria</taxon>
        <taxon>Bacillati</taxon>
        <taxon>Bacillota</taxon>
        <taxon>Bacilli</taxon>
        <taxon>Bacillales</taxon>
        <taxon>Bacillaceae</taxon>
        <taxon>Shouchella</taxon>
    </lineage>
</organism>
<dbReference type="EMBL" id="NPCC01000005">
    <property type="protein sequence ID" value="PAE90324.1"/>
    <property type="molecule type" value="Genomic_DNA"/>
</dbReference>
<accession>A0A268P3H8</accession>
<sequence length="64" mass="7379">MKRQWVAAAVVSFYLAVKWASRKEAIKRQAVPRNEEFSNEFYPLDSDGLVTSSHIGKLLRQLLQ</sequence>
<reference evidence="1 2" key="1">
    <citation type="submission" date="2017-07" db="EMBL/GenBank/DDBJ databases">
        <title>Isolation and whole genome analysis of endospore-forming bacteria from heroin.</title>
        <authorList>
            <person name="Kalinowski J."/>
            <person name="Ahrens B."/>
            <person name="Al-Dilaimi A."/>
            <person name="Winkler A."/>
            <person name="Wibberg D."/>
            <person name="Schleenbecker U."/>
            <person name="Ruckert C."/>
            <person name="Wolfel R."/>
            <person name="Grass G."/>
        </authorList>
    </citation>
    <scope>NUCLEOTIDE SEQUENCE [LARGE SCALE GENOMIC DNA]</scope>
    <source>
        <strain evidence="1 2">7539</strain>
    </source>
</reference>